<evidence type="ECO:0000256" key="4">
    <source>
        <dbReference type="ARBA" id="ARBA00022692"/>
    </source>
</evidence>
<dbReference type="EMBL" id="FNCE01000001">
    <property type="protein sequence ID" value="SDF42544.1"/>
    <property type="molecule type" value="Genomic_DNA"/>
</dbReference>
<dbReference type="GO" id="GO:0022857">
    <property type="term" value="F:transmembrane transporter activity"/>
    <property type="evidence" value="ECO:0007669"/>
    <property type="project" value="InterPro"/>
</dbReference>
<keyword evidence="3" id="KW-1003">Cell membrane</keyword>
<dbReference type="RefSeq" id="WP_090018126.1">
    <property type="nucleotide sequence ID" value="NZ_FNCE01000001.1"/>
</dbReference>
<keyword evidence="6" id="KW-0472">Membrane</keyword>
<organism evidence="8 9">
    <name type="scientific">Limimonas halophila</name>
    <dbReference type="NCBI Taxonomy" id="1082479"/>
    <lineage>
        <taxon>Bacteria</taxon>
        <taxon>Pseudomonadati</taxon>
        <taxon>Pseudomonadota</taxon>
        <taxon>Alphaproteobacteria</taxon>
        <taxon>Rhodospirillales</taxon>
        <taxon>Rhodovibrionaceae</taxon>
        <taxon>Limimonas</taxon>
    </lineage>
</organism>
<dbReference type="PANTHER" id="PTHR30558">
    <property type="entry name" value="EXBD MEMBRANE COMPONENT OF PMF-DRIVEN MACROMOLECULE IMPORT SYSTEM"/>
    <property type="match status" value="1"/>
</dbReference>
<comment type="similarity">
    <text evidence="2 7">Belongs to the ExbD/TolR family.</text>
</comment>
<keyword evidence="7" id="KW-0653">Protein transport</keyword>
<evidence type="ECO:0000256" key="7">
    <source>
        <dbReference type="RuleBase" id="RU003879"/>
    </source>
</evidence>
<evidence type="ECO:0000256" key="1">
    <source>
        <dbReference type="ARBA" id="ARBA00004162"/>
    </source>
</evidence>
<evidence type="ECO:0000256" key="5">
    <source>
        <dbReference type="ARBA" id="ARBA00022989"/>
    </source>
</evidence>
<sequence>MKLRQPQRRERPENVTPLINVVFLLLIFFMMAGQLSRSDPFPLSPPSSASEREPAKDPATLYVAADGRISVGGQTVKLAGLADAVAEARGAEARGADTGRLRLKADARADAARVVAVMDRLREAGVERIDMLTVRGGG</sequence>
<dbReference type="PANTHER" id="PTHR30558:SF3">
    <property type="entry name" value="BIOPOLYMER TRANSPORT PROTEIN EXBD-RELATED"/>
    <property type="match status" value="1"/>
</dbReference>
<dbReference type="GO" id="GO:0005886">
    <property type="term" value="C:plasma membrane"/>
    <property type="evidence" value="ECO:0007669"/>
    <property type="project" value="UniProtKB-SubCell"/>
</dbReference>
<reference evidence="8 9" key="1">
    <citation type="submission" date="2016-10" db="EMBL/GenBank/DDBJ databases">
        <authorList>
            <person name="de Groot N.N."/>
        </authorList>
    </citation>
    <scope>NUCLEOTIDE SEQUENCE [LARGE SCALE GENOMIC DNA]</scope>
    <source>
        <strain evidence="8 9">DSM 25584</strain>
    </source>
</reference>
<accession>A0A1G7KZP5</accession>
<keyword evidence="9" id="KW-1185">Reference proteome</keyword>
<proteinExistence type="inferred from homology"/>
<gene>
    <name evidence="8" type="ORF">SAMN05216241_10156</name>
</gene>
<evidence type="ECO:0000256" key="6">
    <source>
        <dbReference type="ARBA" id="ARBA00023136"/>
    </source>
</evidence>
<evidence type="ECO:0000256" key="2">
    <source>
        <dbReference type="ARBA" id="ARBA00005811"/>
    </source>
</evidence>
<protein>
    <submittedName>
        <fullName evidence="8">Outer membrane transport energization protein ExbD</fullName>
    </submittedName>
</protein>
<dbReference type="Proteomes" id="UP000199415">
    <property type="component" value="Unassembled WGS sequence"/>
</dbReference>
<evidence type="ECO:0000313" key="8">
    <source>
        <dbReference type="EMBL" id="SDF42544.1"/>
    </source>
</evidence>
<dbReference type="Pfam" id="PF02472">
    <property type="entry name" value="ExbD"/>
    <property type="match status" value="1"/>
</dbReference>
<comment type="subcellular location">
    <subcellularLocation>
        <location evidence="1">Cell membrane</location>
        <topology evidence="1">Single-pass membrane protein</topology>
    </subcellularLocation>
    <subcellularLocation>
        <location evidence="7">Cell membrane</location>
        <topology evidence="7">Single-pass type II membrane protein</topology>
    </subcellularLocation>
</comment>
<keyword evidence="5" id="KW-1133">Transmembrane helix</keyword>
<dbReference type="STRING" id="1082479.SAMN05216241_10156"/>
<evidence type="ECO:0000256" key="3">
    <source>
        <dbReference type="ARBA" id="ARBA00022475"/>
    </source>
</evidence>
<evidence type="ECO:0000313" key="9">
    <source>
        <dbReference type="Proteomes" id="UP000199415"/>
    </source>
</evidence>
<dbReference type="AlphaFoldDB" id="A0A1G7KZP5"/>
<keyword evidence="4 7" id="KW-0812">Transmembrane</keyword>
<keyword evidence="7" id="KW-0813">Transport</keyword>
<dbReference type="InterPro" id="IPR003400">
    <property type="entry name" value="ExbD"/>
</dbReference>
<name>A0A1G7KZP5_9PROT</name>
<dbReference type="GO" id="GO:0015031">
    <property type="term" value="P:protein transport"/>
    <property type="evidence" value="ECO:0007669"/>
    <property type="project" value="UniProtKB-KW"/>
</dbReference>
<dbReference type="Gene3D" id="3.30.420.270">
    <property type="match status" value="1"/>
</dbReference>